<dbReference type="NCBIfam" id="NF037995">
    <property type="entry name" value="TRAP_S1"/>
    <property type="match status" value="1"/>
</dbReference>
<evidence type="ECO:0000313" key="5">
    <source>
        <dbReference type="Proteomes" id="UP000093044"/>
    </source>
</evidence>
<reference evidence="4" key="1">
    <citation type="submission" date="2016-08" db="EMBL/GenBank/DDBJ databases">
        <title>Complete genome of Cloacibacillus porcorum.</title>
        <authorList>
            <person name="Looft T."/>
            <person name="Bayles D.O."/>
            <person name="Alt D.P."/>
        </authorList>
    </citation>
    <scope>NUCLEOTIDE SEQUENCE [LARGE SCALE GENOMIC DNA]</scope>
    <source>
        <strain evidence="4">CL-84</strain>
    </source>
</reference>
<dbReference type="Gene3D" id="3.40.190.170">
    <property type="entry name" value="Bacterial extracellular solute-binding protein, family 7"/>
    <property type="match status" value="1"/>
</dbReference>
<evidence type="ECO:0000256" key="3">
    <source>
        <dbReference type="ARBA" id="ARBA00022729"/>
    </source>
</evidence>
<dbReference type="Pfam" id="PF03480">
    <property type="entry name" value="DctP"/>
    <property type="match status" value="1"/>
</dbReference>
<organism evidence="4 5">
    <name type="scientific">Cloacibacillus porcorum</name>
    <dbReference type="NCBI Taxonomy" id="1197717"/>
    <lineage>
        <taxon>Bacteria</taxon>
        <taxon>Thermotogati</taxon>
        <taxon>Synergistota</taxon>
        <taxon>Synergistia</taxon>
        <taxon>Synergistales</taxon>
        <taxon>Synergistaceae</taxon>
        <taxon>Cloacibacillus</taxon>
    </lineage>
</organism>
<dbReference type="PANTHER" id="PTHR33376">
    <property type="match status" value="1"/>
</dbReference>
<evidence type="ECO:0000256" key="1">
    <source>
        <dbReference type="ARBA" id="ARBA00009023"/>
    </source>
</evidence>
<dbReference type="InterPro" id="IPR018389">
    <property type="entry name" value="DctP_fam"/>
</dbReference>
<proteinExistence type="inferred from homology"/>
<dbReference type="KEGG" id="cpor:BED41_15145"/>
<dbReference type="STRING" id="1197717.BED41_15145"/>
<sequence>MKKFAVLMTALLVSAIMATSAMAAEQIVLRFAGQQPTEHLCTKMMHDFAKEIEQKTNGRVKINVFPANQLGSYELVMEELIRGTVDMSVTSFASGFDPRFDVIYTNGIVSSYAEAKKVFTPGAWLPNKLVELGKPLGVNVLGSYVEGMIGIASTKPLREPLNPKVDKGVLVRVANMDVYNLGAKAMGFRTITIPWADIYQSLQTGVCDAVDGMSTAAAYTTLGDVMKYWYATNYSFEYLPLMVSEKAWKKLSPADQKIFREAAKNFTLKSISTAESEDMKYMKLMEKKGIKVHKYTAQELKPIKDACVGIWDELGKRGLTPELMKGLRENLGK</sequence>
<evidence type="ECO:0000256" key="2">
    <source>
        <dbReference type="ARBA" id="ARBA00022448"/>
    </source>
</evidence>
<dbReference type="OrthoDB" id="9815946at2"/>
<dbReference type="GeneID" id="83059183"/>
<dbReference type="AlphaFoldDB" id="A0A1B2I8Q3"/>
<dbReference type="InterPro" id="IPR038404">
    <property type="entry name" value="TRAP_DctP_sf"/>
</dbReference>
<protein>
    <submittedName>
        <fullName evidence="4">C4-dicarboxylate ABC transporter substrate-binding protein</fullName>
    </submittedName>
</protein>
<keyword evidence="3" id="KW-0732">Signal</keyword>
<comment type="similarity">
    <text evidence="1">Belongs to the bacterial solute-binding protein 7 family.</text>
</comment>
<dbReference type="RefSeq" id="WP_066748260.1">
    <property type="nucleotide sequence ID" value="NZ_CALCLR010000101.1"/>
</dbReference>
<gene>
    <name evidence="4" type="ORF">BED41_15145</name>
</gene>
<dbReference type="EMBL" id="CP016757">
    <property type="protein sequence ID" value="ANZ46325.1"/>
    <property type="molecule type" value="Genomic_DNA"/>
</dbReference>
<dbReference type="Proteomes" id="UP000093044">
    <property type="component" value="Chromosome"/>
</dbReference>
<keyword evidence="2" id="KW-0813">Transport</keyword>
<dbReference type="GO" id="GO:0055085">
    <property type="term" value="P:transmembrane transport"/>
    <property type="evidence" value="ECO:0007669"/>
    <property type="project" value="InterPro"/>
</dbReference>
<name>A0A1B2I8Q3_9BACT</name>
<accession>A0A1B2I8Q3</accession>
<dbReference type="PANTHER" id="PTHR33376:SF7">
    <property type="entry name" value="C4-DICARBOXYLATE-BINDING PROTEIN DCTB"/>
    <property type="match status" value="1"/>
</dbReference>
<keyword evidence="5" id="KW-1185">Reference proteome</keyword>
<evidence type="ECO:0000313" key="4">
    <source>
        <dbReference type="EMBL" id="ANZ46325.1"/>
    </source>
</evidence>